<evidence type="ECO:0000313" key="3">
    <source>
        <dbReference type="EMBL" id="GLR17858.1"/>
    </source>
</evidence>
<organism evidence="3 4">
    <name type="scientific">Portibacter lacus</name>
    <dbReference type="NCBI Taxonomy" id="1099794"/>
    <lineage>
        <taxon>Bacteria</taxon>
        <taxon>Pseudomonadati</taxon>
        <taxon>Bacteroidota</taxon>
        <taxon>Saprospiria</taxon>
        <taxon>Saprospirales</taxon>
        <taxon>Haliscomenobacteraceae</taxon>
        <taxon>Portibacter</taxon>
    </lineage>
</organism>
<protein>
    <recommendedName>
        <fullName evidence="2">Secretion system C-terminal sorting domain-containing protein</fullName>
    </recommendedName>
</protein>
<dbReference type="EMBL" id="BSOH01000014">
    <property type="protein sequence ID" value="GLR17858.1"/>
    <property type="molecule type" value="Genomic_DNA"/>
</dbReference>
<dbReference type="RefSeq" id="WP_235291538.1">
    <property type="nucleotide sequence ID" value="NZ_BSOH01000014.1"/>
</dbReference>
<reference evidence="3" key="1">
    <citation type="journal article" date="2014" name="Int. J. Syst. Evol. Microbiol.">
        <title>Complete genome sequence of Corynebacterium casei LMG S-19264T (=DSM 44701T), isolated from a smear-ripened cheese.</title>
        <authorList>
            <consortium name="US DOE Joint Genome Institute (JGI-PGF)"/>
            <person name="Walter F."/>
            <person name="Albersmeier A."/>
            <person name="Kalinowski J."/>
            <person name="Ruckert C."/>
        </authorList>
    </citation>
    <scope>NUCLEOTIDE SEQUENCE</scope>
    <source>
        <strain evidence="3">NBRC 108769</strain>
    </source>
</reference>
<keyword evidence="4" id="KW-1185">Reference proteome</keyword>
<feature type="domain" description="Secretion system C-terminal sorting" evidence="2">
    <location>
        <begin position="65"/>
        <end position="135"/>
    </location>
</feature>
<dbReference type="Proteomes" id="UP001156666">
    <property type="component" value="Unassembled WGS sequence"/>
</dbReference>
<feature type="chain" id="PRO_5041446189" description="Secretion system C-terminal sorting domain-containing protein" evidence="1">
    <location>
        <begin position="23"/>
        <end position="136"/>
    </location>
</feature>
<dbReference type="AlphaFoldDB" id="A0AA37SN48"/>
<gene>
    <name evidence="3" type="ORF">GCM10007940_24730</name>
</gene>
<evidence type="ECO:0000256" key="1">
    <source>
        <dbReference type="SAM" id="SignalP"/>
    </source>
</evidence>
<comment type="caution">
    <text evidence="3">The sequence shown here is derived from an EMBL/GenBank/DDBJ whole genome shotgun (WGS) entry which is preliminary data.</text>
</comment>
<sequence length="136" mass="15145">MKKSKFSLGAVFLLGFLLRISAQVSGNKNEASSGTEIFCDAFEYYEGAMTGSASSQKIDSDSYSVYPNPSHREFTIESSQAEAVKISIYDLQGRMVYNNTFRNKIQISRDRILGSGVFLIKLTTKNGTFTERIVVE</sequence>
<keyword evidence="1" id="KW-0732">Signal</keyword>
<evidence type="ECO:0000259" key="2">
    <source>
        <dbReference type="Pfam" id="PF18962"/>
    </source>
</evidence>
<dbReference type="NCBIfam" id="TIGR04183">
    <property type="entry name" value="Por_Secre_tail"/>
    <property type="match status" value="1"/>
</dbReference>
<dbReference type="InterPro" id="IPR026444">
    <property type="entry name" value="Secre_tail"/>
</dbReference>
<reference evidence="3" key="2">
    <citation type="submission" date="2023-01" db="EMBL/GenBank/DDBJ databases">
        <title>Draft genome sequence of Portibacter lacus strain NBRC 108769.</title>
        <authorList>
            <person name="Sun Q."/>
            <person name="Mori K."/>
        </authorList>
    </citation>
    <scope>NUCLEOTIDE SEQUENCE</scope>
    <source>
        <strain evidence="3">NBRC 108769</strain>
    </source>
</reference>
<accession>A0AA37SN48</accession>
<dbReference type="Pfam" id="PF18962">
    <property type="entry name" value="Por_Secre_tail"/>
    <property type="match status" value="1"/>
</dbReference>
<proteinExistence type="predicted"/>
<evidence type="ECO:0000313" key="4">
    <source>
        <dbReference type="Proteomes" id="UP001156666"/>
    </source>
</evidence>
<feature type="signal peptide" evidence="1">
    <location>
        <begin position="1"/>
        <end position="22"/>
    </location>
</feature>
<name>A0AA37SN48_9BACT</name>